<accession>A0ABQ5UM23</accession>
<gene>
    <name evidence="7" type="ORF">GCM10007879_05650</name>
</gene>
<reference evidence="7" key="2">
    <citation type="submission" date="2023-01" db="EMBL/GenBank/DDBJ databases">
        <title>Draft genome sequence of Maritalea porphyrae strain NBRC 107169.</title>
        <authorList>
            <person name="Sun Q."/>
            <person name="Mori K."/>
        </authorList>
    </citation>
    <scope>NUCLEOTIDE SEQUENCE</scope>
    <source>
        <strain evidence="7">NBRC 107169</strain>
    </source>
</reference>
<dbReference type="InterPro" id="IPR000914">
    <property type="entry name" value="SBP_5_dom"/>
</dbReference>
<evidence type="ECO:0000259" key="6">
    <source>
        <dbReference type="Pfam" id="PF00496"/>
    </source>
</evidence>
<evidence type="ECO:0000256" key="5">
    <source>
        <dbReference type="SAM" id="SignalP"/>
    </source>
</evidence>
<keyword evidence="8" id="KW-1185">Reference proteome</keyword>
<protein>
    <submittedName>
        <fullName evidence="7">Peptide ABC transporter substrate-binding protein</fullName>
    </submittedName>
</protein>
<feature type="signal peptide" evidence="5">
    <location>
        <begin position="1"/>
        <end position="26"/>
    </location>
</feature>
<feature type="chain" id="PRO_5047361067" evidence="5">
    <location>
        <begin position="27"/>
        <end position="544"/>
    </location>
</feature>
<evidence type="ECO:0000256" key="4">
    <source>
        <dbReference type="ARBA" id="ARBA00022729"/>
    </source>
</evidence>
<dbReference type="Gene3D" id="3.40.190.10">
    <property type="entry name" value="Periplasmic binding protein-like II"/>
    <property type="match status" value="1"/>
</dbReference>
<dbReference type="Pfam" id="PF00496">
    <property type="entry name" value="SBP_bac_5"/>
    <property type="match status" value="1"/>
</dbReference>
<dbReference type="PIRSF" id="PIRSF002741">
    <property type="entry name" value="MppA"/>
    <property type="match status" value="1"/>
</dbReference>
<evidence type="ECO:0000256" key="1">
    <source>
        <dbReference type="ARBA" id="ARBA00004418"/>
    </source>
</evidence>
<feature type="domain" description="Solute-binding protein family 5" evidence="6">
    <location>
        <begin position="85"/>
        <end position="467"/>
    </location>
</feature>
<dbReference type="Proteomes" id="UP001161405">
    <property type="component" value="Unassembled WGS sequence"/>
</dbReference>
<organism evidence="7 8">
    <name type="scientific">Maritalea porphyrae</name>
    <dbReference type="NCBI Taxonomy" id="880732"/>
    <lineage>
        <taxon>Bacteria</taxon>
        <taxon>Pseudomonadati</taxon>
        <taxon>Pseudomonadota</taxon>
        <taxon>Alphaproteobacteria</taxon>
        <taxon>Hyphomicrobiales</taxon>
        <taxon>Devosiaceae</taxon>
        <taxon>Maritalea</taxon>
    </lineage>
</organism>
<evidence type="ECO:0000256" key="2">
    <source>
        <dbReference type="ARBA" id="ARBA00005695"/>
    </source>
</evidence>
<dbReference type="Gene3D" id="3.10.105.10">
    <property type="entry name" value="Dipeptide-binding Protein, Domain 3"/>
    <property type="match status" value="1"/>
</dbReference>
<sequence>MKFTSIFKMASAATIATAMVGGAAYADAMHPVTGEKLAADQTFTYRLLDGIPTLDPQLNEDVSGSDILRDLFEGLTNQDADGNTIPGVAESWEASEGNTVYTFNLRDNAKWSNGDPVTAHDFVYAWRRAADPATASPYSWYIDLMSIKNGSEVLAGDVAPDQLGVEAVDDHTFKVTLSQPLPYFVAMTTHATVFPTHQATIEAHGDQWTRPENMVSNGAYKLTEWVLKERTTRERNEMYWNNDATILDKVVTLVINDENVALTRWRAGELDRTEVPSGQYPRLKEELPDEAHSFPRLCNYYYTFNLSDSGPEAFKDVRVRKALSYAVDRDVIVENVLQGGQFPAYTFTPGATAGFDVPNVDFANMTQAERDAKAKELLAEAGYGADNPLKFDMLYNTSEGHKKIATAIAAMWKQKLGVEAVLANMEWKTFLETRGNQDFQLARGAWCGDYNEASTFLDLVTTPSGYNDGKYSNAEVDKIMADAKTSSDTSAGYTRVEQILADEMPVIPVYHYTGVMMLKKNLKGWPFGNVEQNWYSRNLYKVAE</sequence>
<evidence type="ECO:0000313" key="7">
    <source>
        <dbReference type="EMBL" id="GLQ16316.1"/>
    </source>
</evidence>
<dbReference type="InterPro" id="IPR039424">
    <property type="entry name" value="SBP_5"/>
</dbReference>
<proteinExistence type="inferred from homology"/>
<dbReference type="EMBL" id="BSNI01000001">
    <property type="protein sequence ID" value="GLQ16316.1"/>
    <property type="molecule type" value="Genomic_DNA"/>
</dbReference>
<dbReference type="Gene3D" id="3.90.76.10">
    <property type="entry name" value="Dipeptide-binding Protein, Domain 1"/>
    <property type="match status" value="1"/>
</dbReference>
<dbReference type="InterPro" id="IPR023765">
    <property type="entry name" value="SBP_5_CS"/>
</dbReference>
<comment type="similarity">
    <text evidence="2">Belongs to the bacterial solute-binding protein 5 family.</text>
</comment>
<evidence type="ECO:0000313" key="8">
    <source>
        <dbReference type="Proteomes" id="UP001161405"/>
    </source>
</evidence>
<keyword evidence="3" id="KW-0813">Transport</keyword>
<dbReference type="RefSeq" id="WP_284361876.1">
    <property type="nucleotide sequence ID" value="NZ_BSNI01000001.1"/>
</dbReference>
<comment type="caution">
    <text evidence="7">The sequence shown here is derived from an EMBL/GenBank/DDBJ whole genome shotgun (WGS) entry which is preliminary data.</text>
</comment>
<keyword evidence="4 5" id="KW-0732">Signal</keyword>
<dbReference type="CDD" id="cd08504">
    <property type="entry name" value="PBP2_OppA"/>
    <property type="match status" value="1"/>
</dbReference>
<dbReference type="PANTHER" id="PTHR30290">
    <property type="entry name" value="PERIPLASMIC BINDING COMPONENT OF ABC TRANSPORTER"/>
    <property type="match status" value="1"/>
</dbReference>
<dbReference type="PANTHER" id="PTHR30290:SF10">
    <property type="entry name" value="PERIPLASMIC OLIGOPEPTIDE-BINDING PROTEIN-RELATED"/>
    <property type="match status" value="1"/>
</dbReference>
<reference evidence="7" key="1">
    <citation type="journal article" date="2014" name="Int. J. Syst. Evol. Microbiol.">
        <title>Complete genome of a new Firmicutes species belonging to the dominant human colonic microbiota ('Ruminococcus bicirculans') reveals two chromosomes and a selective capacity to utilize plant glucans.</title>
        <authorList>
            <consortium name="NISC Comparative Sequencing Program"/>
            <person name="Wegmann U."/>
            <person name="Louis P."/>
            <person name="Goesmann A."/>
            <person name="Henrissat B."/>
            <person name="Duncan S.H."/>
            <person name="Flint H.J."/>
        </authorList>
    </citation>
    <scope>NUCLEOTIDE SEQUENCE</scope>
    <source>
        <strain evidence="7">NBRC 107169</strain>
    </source>
</reference>
<dbReference type="PROSITE" id="PS01040">
    <property type="entry name" value="SBP_BACTERIAL_5"/>
    <property type="match status" value="1"/>
</dbReference>
<evidence type="ECO:0000256" key="3">
    <source>
        <dbReference type="ARBA" id="ARBA00022448"/>
    </source>
</evidence>
<comment type="subcellular location">
    <subcellularLocation>
        <location evidence="1">Periplasm</location>
    </subcellularLocation>
</comment>
<dbReference type="SUPFAM" id="SSF53850">
    <property type="entry name" value="Periplasmic binding protein-like II"/>
    <property type="match status" value="1"/>
</dbReference>
<name>A0ABQ5UM23_9HYPH</name>
<dbReference type="InterPro" id="IPR030678">
    <property type="entry name" value="Peptide/Ni-bd"/>
</dbReference>